<keyword evidence="2" id="KW-1185">Reference proteome</keyword>
<dbReference type="InterPro" id="IPR016187">
    <property type="entry name" value="CTDL_fold"/>
</dbReference>
<proteinExistence type="predicted"/>
<dbReference type="Gene3D" id="3.10.100.10">
    <property type="entry name" value="Mannose-Binding Protein A, subunit A"/>
    <property type="match status" value="1"/>
</dbReference>
<gene>
    <name evidence="1" type="ORF">ACFO5Q_17930</name>
</gene>
<organism evidence="1 2">
    <name type="scientific">Kordiimonas lipolytica</name>
    <dbReference type="NCBI Taxonomy" id="1662421"/>
    <lineage>
        <taxon>Bacteria</taxon>
        <taxon>Pseudomonadati</taxon>
        <taxon>Pseudomonadota</taxon>
        <taxon>Alphaproteobacteria</taxon>
        <taxon>Kordiimonadales</taxon>
        <taxon>Kordiimonadaceae</taxon>
        <taxon>Kordiimonas</taxon>
    </lineage>
</organism>
<dbReference type="EMBL" id="JBHSCR010000035">
    <property type="protein sequence ID" value="MFC4349735.1"/>
    <property type="molecule type" value="Genomic_DNA"/>
</dbReference>
<sequence>MSGIGATLAVMMMLFQGIDDTGTAVARPIGEVHLNETSGSYFQVFEFYGKPPHTWRHAKRMVRGYLYEGREGQLATIKDVETHYFLLLNFPMMRTSAMWIGLSATCNETADLAWVDGAKLADQSFRGFGDGALRDISRTCRSRKDSGMEIPIFYEPDAFGVRWQKGTDRQNLTYMMVEFPKPADAASEEAEQE</sequence>
<dbReference type="SUPFAM" id="SSF56436">
    <property type="entry name" value="C-type lectin-like"/>
    <property type="match status" value="1"/>
</dbReference>
<reference evidence="2" key="1">
    <citation type="journal article" date="2019" name="Int. J. Syst. Evol. Microbiol.">
        <title>The Global Catalogue of Microorganisms (GCM) 10K type strain sequencing project: providing services to taxonomists for standard genome sequencing and annotation.</title>
        <authorList>
            <consortium name="The Broad Institute Genomics Platform"/>
            <consortium name="The Broad Institute Genome Sequencing Center for Infectious Disease"/>
            <person name="Wu L."/>
            <person name="Ma J."/>
        </authorList>
    </citation>
    <scope>NUCLEOTIDE SEQUENCE [LARGE SCALE GENOMIC DNA]</scope>
    <source>
        <strain evidence="2">CGMCC 1.15304</strain>
    </source>
</reference>
<dbReference type="Proteomes" id="UP001595776">
    <property type="component" value="Unassembled WGS sequence"/>
</dbReference>
<accession>A0ABV8UGI4</accession>
<dbReference type="RefSeq" id="WP_068145116.1">
    <property type="nucleotide sequence ID" value="NZ_JBHSCR010000035.1"/>
</dbReference>
<comment type="caution">
    <text evidence="1">The sequence shown here is derived from an EMBL/GenBank/DDBJ whole genome shotgun (WGS) entry which is preliminary data.</text>
</comment>
<evidence type="ECO:0000313" key="1">
    <source>
        <dbReference type="EMBL" id="MFC4349735.1"/>
    </source>
</evidence>
<name>A0ABV8UGI4_9PROT</name>
<evidence type="ECO:0000313" key="2">
    <source>
        <dbReference type="Proteomes" id="UP001595776"/>
    </source>
</evidence>
<dbReference type="CDD" id="cd00037">
    <property type="entry name" value="CLECT"/>
    <property type="match status" value="1"/>
</dbReference>
<protein>
    <submittedName>
        <fullName evidence="1">C-type lectin domain-containing protein</fullName>
    </submittedName>
</protein>
<dbReference type="InterPro" id="IPR016186">
    <property type="entry name" value="C-type_lectin-like/link_sf"/>
</dbReference>